<feature type="transmembrane region" description="Helical" evidence="7">
    <location>
        <begin position="184"/>
        <end position="203"/>
    </location>
</feature>
<comment type="subcellular location">
    <subcellularLocation>
        <location evidence="1">Cell membrane</location>
        <topology evidence="1">Multi-pass membrane protein</topology>
    </subcellularLocation>
</comment>
<dbReference type="OrthoDB" id="9806127at2"/>
<dbReference type="PROSITE" id="PS50893">
    <property type="entry name" value="ABC_TRANSPORTER_2"/>
    <property type="match status" value="1"/>
</dbReference>
<dbReference type="Pfam" id="PF00005">
    <property type="entry name" value="ABC_tran"/>
    <property type="match status" value="1"/>
</dbReference>
<feature type="transmembrane region" description="Helical" evidence="7">
    <location>
        <begin position="294"/>
        <end position="311"/>
    </location>
</feature>
<keyword evidence="5 7" id="KW-1133">Transmembrane helix</keyword>
<feature type="transmembrane region" description="Helical" evidence="7">
    <location>
        <begin position="35"/>
        <end position="60"/>
    </location>
</feature>
<keyword evidence="3" id="KW-0547">Nucleotide-binding</keyword>
<evidence type="ECO:0000256" key="4">
    <source>
        <dbReference type="ARBA" id="ARBA00022840"/>
    </source>
</evidence>
<dbReference type="PANTHER" id="PTHR43394">
    <property type="entry name" value="ATP-DEPENDENT PERMEASE MDL1, MITOCHONDRIAL"/>
    <property type="match status" value="1"/>
</dbReference>
<dbReference type="GO" id="GO:0015421">
    <property type="term" value="F:ABC-type oligopeptide transporter activity"/>
    <property type="evidence" value="ECO:0007669"/>
    <property type="project" value="TreeGrafter"/>
</dbReference>
<evidence type="ECO:0000256" key="6">
    <source>
        <dbReference type="ARBA" id="ARBA00023136"/>
    </source>
</evidence>
<organism evidence="10 11">
    <name type="scientific">Salinisphaera orenii YIM 95161</name>
    <dbReference type="NCBI Taxonomy" id="1051139"/>
    <lineage>
        <taxon>Bacteria</taxon>
        <taxon>Pseudomonadati</taxon>
        <taxon>Pseudomonadota</taxon>
        <taxon>Gammaproteobacteria</taxon>
        <taxon>Salinisphaerales</taxon>
        <taxon>Salinisphaeraceae</taxon>
        <taxon>Salinisphaera</taxon>
    </lineage>
</organism>
<dbReference type="GO" id="GO:0005524">
    <property type="term" value="F:ATP binding"/>
    <property type="evidence" value="ECO:0007669"/>
    <property type="project" value="UniProtKB-KW"/>
</dbReference>
<evidence type="ECO:0000256" key="7">
    <source>
        <dbReference type="SAM" id="Phobius"/>
    </source>
</evidence>
<evidence type="ECO:0000313" key="10">
    <source>
        <dbReference type="EMBL" id="ROO24326.1"/>
    </source>
</evidence>
<evidence type="ECO:0000259" key="8">
    <source>
        <dbReference type="PROSITE" id="PS50893"/>
    </source>
</evidence>
<accession>A0A423PFP7</accession>
<evidence type="ECO:0000256" key="5">
    <source>
        <dbReference type="ARBA" id="ARBA00022989"/>
    </source>
</evidence>
<dbReference type="FunFam" id="1.20.1560.10:FF:000070">
    <property type="entry name" value="Multidrug ABC transporter ATP-binding protein"/>
    <property type="match status" value="1"/>
</dbReference>
<dbReference type="Gene3D" id="1.20.1560.10">
    <property type="entry name" value="ABC transporter type 1, transmembrane domain"/>
    <property type="match status" value="1"/>
</dbReference>
<dbReference type="InterPro" id="IPR003439">
    <property type="entry name" value="ABC_transporter-like_ATP-bd"/>
</dbReference>
<dbReference type="RefSeq" id="WP_123592377.1">
    <property type="nucleotide sequence ID" value="NZ_AYKF01000130.1"/>
</dbReference>
<dbReference type="SMART" id="SM00382">
    <property type="entry name" value="AAA"/>
    <property type="match status" value="1"/>
</dbReference>
<evidence type="ECO:0000313" key="11">
    <source>
        <dbReference type="Proteomes" id="UP000285123"/>
    </source>
</evidence>
<dbReference type="GO" id="GO:0005886">
    <property type="term" value="C:plasma membrane"/>
    <property type="evidence" value="ECO:0007669"/>
    <property type="project" value="UniProtKB-SubCell"/>
</dbReference>
<evidence type="ECO:0000256" key="3">
    <source>
        <dbReference type="ARBA" id="ARBA00022741"/>
    </source>
</evidence>
<dbReference type="Proteomes" id="UP000285123">
    <property type="component" value="Unassembled WGS sequence"/>
</dbReference>
<dbReference type="InterPro" id="IPR039421">
    <property type="entry name" value="Type_1_exporter"/>
</dbReference>
<dbReference type="GO" id="GO:0016887">
    <property type="term" value="F:ATP hydrolysis activity"/>
    <property type="evidence" value="ECO:0007669"/>
    <property type="project" value="InterPro"/>
</dbReference>
<dbReference type="InterPro" id="IPR027417">
    <property type="entry name" value="P-loop_NTPase"/>
</dbReference>
<dbReference type="EMBL" id="AYKF01000130">
    <property type="protein sequence ID" value="ROO24326.1"/>
    <property type="molecule type" value="Genomic_DNA"/>
</dbReference>
<name>A0A423PFP7_9GAMM</name>
<feature type="transmembrane region" description="Helical" evidence="7">
    <location>
        <begin position="267"/>
        <end position="288"/>
    </location>
</feature>
<dbReference type="AlphaFoldDB" id="A0A423PFP7"/>
<gene>
    <name evidence="10" type="ORF">SAHL_15855</name>
</gene>
<evidence type="ECO:0000256" key="2">
    <source>
        <dbReference type="ARBA" id="ARBA00022692"/>
    </source>
</evidence>
<comment type="caution">
    <text evidence="10">The sequence shown here is derived from an EMBL/GenBank/DDBJ whole genome shotgun (WGS) entry which is preliminary data.</text>
</comment>
<feature type="transmembrane region" description="Helical" evidence="7">
    <location>
        <begin position="159"/>
        <end position="178"/>
    </location>
</feature>
<proteinExistence type="predicted"/>
<reference evidence="10 11" key="1">
    <citation type="submission" date="2013-10" db="EMBL/GenBank/DDBJ databases">
        <title>Salinisphaera halophila YIM 95161 Genome Sequencing.</title>
        <authorList>
            <person name="Lai Q."/>
            <person name="Li C."/>
            <person name="Shao Z."/>
        </authorList>
    </citation>
    <scope>NUCLEOTIDE SEQUENCE [LARGE SCALE GENOMIC DNA]</scope>
    <source>
        <strain evidence="10 11">YIM 95161</strain>
    </source>
</reference>
<feature type="domain" description="ABC transporter" evidence="8">
    <location>
        <begin position="361"/>
        <end position="600"/>
    </location>
</feature>
<dbReference type="InterPro" id="IPR017871">
    <property type="entry name" value="ABC_transporter-like_CS"/>
</dbReference>
<evidence type="ECO:0000256" key="1">
    <source>
        <dbReference type="ARBA" id="ARBA00004651"/>
    </source>
</evidence>
<keyword evidence="6 7" id="KW-0472">Membrane</keyword>
<dbReference type="PROSITE" id="PS50929">
    <property type="entry name" value="ABC_TM1F"/>
    <property type="match status" value="1"/>
</dbReference>
<dbReference type="FunFam" id="3.40.50.300:FF:000218">
    <property type="entry name" value="Multidrug ABC transporter ATP-binding protein"/>
    <property type="match status" value="1"/>
</dbReference>
<dbReference type="Pfam" id="PF00664">
    <property type="entry name" value="ABC_membrane"/>
    <property type="match status" value="1"/>
</dbReference>
<sequence>MFSWFERLIEPFPDDDRTPPRDNLWRFVVFHAKPVWPLLVAMAVLTALISIIEVSLFAFLGHIVDWFETGERETFMADNGAALTGMAIVVLVLLPLLVFIEGLVTFQALSGNFPMRFRWQVHRWLLNQSLGFFQDEFAGRIATKLMQTALAVRETVMKFLDVMLYVAVYFTGIVVLVAGADWRLAMPFLVWLAGYVALLRYFVPRLGRIAERQADARAQMTGRVVDAYTNIATMKLFAHTRREAGDARRSMRAFLDTVYAQMRRINAFYASLYVLNSLLLFAVAALGIGLWQSALISAGAVAAAIGLVLRINGMAQWIMWEVSQLFENIGTLRDGMATFSRPQSIDDAPGAPPLAVHAGAIRFNDVHFHYGRGAGVIDGFSLAIAPGEKVGLVGRSGAGKSTLLSLLLRFHDVEGGAIFIDDQNIAAVTQESLRANIGMVTQDTALLHRSVGDNIRYGRPDATDAEIAAALEAAHAREFIDDLVDVYGHRGLDARVGERGVKLSGGQRQRVALARVMLKNAPILLLDEATSALDSEIEAAITENLHRLMAGKTVIAVAHRLSTIAALDRLVVIDEGRIVETGSHAELLAANGLYAKLWALQSGGFLAEDVDVRAAR</sequence>
<evidence type="ECO:0000259" key="9">
    <source>
        <dbReference type="PROSITE" id="PS50929"/>
    </source>
</evidence>
<dbReference type="Gene3D" id="3.40.50.300">
    <property type="entry name" value="P-loop containing nucleotide triphosphate hydrolases"/>
    <property type="match status" value="1"/>
</dbReference>
<dbReference type="InterPro" id="IPR011527">
    <property type="entry name" value="ABC1_TM_dom"/>
</dbReference>
<dbReference type="InterPro" id="IPR036640">
    <property type="entry name" value="ABC1_TM_sf"/>
</dbReference>
<protein>
    <submittedName>
        <fullName evidence="10">Multidrug ABC transporter ATP-binding protein</fullName>
    </submittedName>
</protein>
<dbReference type="SUPFAM" id="SSF52540">
    <property type="entry name" value="P-loop containing nucleoside triphosphate hydrolases"/>
    <property type="match status" value="1"/>
</dbReference>
<feature type="domain" description="ABC transmembrane type-1" evidence="9">
    <location>
        <begin position="40"/>
        <end position="327"/>
    </location>
</feature>
<feature type="transmembrane region" description="Helical" evidence="7">
    <location>
        <begin position="80"/>
        <end position="109"/>
    </location>
</feature>
<keyword evidence="2 7" id="KW-0812">Transmembrane</keyword>
<keyword evidence="4 10" id="KW-0067">ATP-binding</keyword>
<dbReference type="SUPFAM" id="SSF90123">
    <property type="entry name" value="ABC transporter transmembrane region"/>
    <property type="match status" value="1"/>
</dbReference>
<dbReference type="PROSITE" id="PS00211">
    <property type="entry name" value="ABC_TRANSPORTER_1"/>
    <property type="match status" value="1"/>
</dbReference>
<dbReference type="InterPro" id="IPR003593">
    <property type="entry name" value="AAA+_ATPase"/>
</dbReference>
<dbReference type="PANTHER" id="PTHR43394:SF1">
    <property type="entry name" value="ATP-BINDING CASSETTE SUB-FAMILY B MEMBER 10, MITOCHONDRIAL"/>
    <property type="match status" value="1"/>
</dbReference>